<sequence>MSAPAPALPVSAEQRAVLETWTRSRVLSHRQVQRAQLVLLAADGLANEMIAARLGMSKPSVLKWRARFAADGVDGLEEAPGRGRRRTYGQDFVERVVSATLRAPDDGTTHWSTRSLSGRVGASHATVHRIWQDMGLQPHLTRTFKYSTDPHLDERVSDVVGLYMNPPENAIVLCVDEKSQIQALDRTQPLLPMKPHQVERQTHDYKRNGTTTLFAALDVATGEATGACYQKHRATEFLAFLELVVRVYPRRQLHVIVDNASSHKTPEVQQWLSRHRRVHLHFTPTGSSWLNQVETWFSVLSRRAIRRGVFRNLSALIDAIQRFLDGWNERCKPFVWVKSAEQILAQLNRQRFHETVH</sequence>
<feature type="domain" description="Tc1-like transposase DDE" evidence="1">
    <location>
        <begin position="172"/>
        <end position="316"/>
    </location>
</feature>
<proteinExistence type="predicted"/>
<protein>
    <submittedName>
        <fullName evidence="2">IS630 family transposase</fullName>
    </submittedName>
</protein>
<dbReference type="PANTHER" id="PTHR30347">
    <property type="entry name" value="POTASSIUM CHANNEL RELATED"/>
    <property type="match status" value="1"/>
</dbReference>
<accession>A0A934KIQ2</accession>
<organism evidence="2 3">
    <name type="scientific">Candidatus Amunia macphersoniae</name>
    <dbReference type="NCBI Taxonomy" id="3127014"/>
    <lineage>
        <taxon>Bacteria</taxon>
        <taxon>Bacillati</taxon>
        <taxon>Candidatus Dormiibacterota</taxon>
        <taxon>Candidatus Dormibacteria</taxon>
        <taxon>Candidatus Aeolococcales</taxon>
        <taxon>Candidatus Aeolococcaceae</taxon>
        <taxon>Candidatus Amunia</taxon>
    </lineage>
</organism>
<dbReference type="Proteomes" id="UP000614410">
    <property type="component" value="Unassembled WGS sequence"/>
</dbReference>
<dbReference type="AlphaFoldDB" id="A0A934KIQ2"/>
<comment type="caution">
    <text evidence="2">The sequence shown here is derived from an EMBL/GenBank/DDBJ whole genome shotgun (WGS) entry which is preliminary data.</text>
</comment>
<dbReference type="EMBL" id="JAEKNN010000058">
    <property type="protein sequence ID" value="MBJ7610181.1"/>
    <property type="molecule type" value="Genomic_DNA"/>
</dbReference>
<dbReference type="InterPro" id="IPR009057">
    <property type="entry name" value="Homeodomain-like_sf"/>
</dbReference>
<dbReference type="PANTHER" id="PTHR30347:SF1">
    <property type="entry name" value="MECHANOSENSITIVE CHANNEL MSCK"/>
    <property type="match status" value="1"/>
</dbReference>
<dbReference type="SUPFAM" id="SSF46689">
    <property type="entry name" value="Homeodomain-like"/>
    <property type="match status" value="1"/>
</dbReference>
<dbReference type="InterPro" id="IPR036397">
    <property type="entry name" value="RNaseH_sf"/>
</dbReference>
<dbReference type="NCBIfam" id="NF033545">
    <property type="entry name" value="transpos_IS630"/>
    <property type="match status" value="1"/>
</dbReference>
<dbReference type="Gene3D" id="3.30.420.10">
    <property type="entry name" value="Ribonuclease H-like superfamily/Ribonuclease H"/>
    <property type="match status" value="1"/>
</dbReference>
<evidence type="ECO:0000313" key="2">
    <source>
        <dbReference type="EMBL" id="MBJ7610181.1"/>
    </source>
</evidence>
<dbReference type="Pfam" id="PF13565">
    <property type="entry name" value="HTH_32"/>
    <property type="match status" value="1"/>
</dbReference>
<name>A0A934KIQ2_9BACT</name>
<dbReference type="InterPro" id="IPR052702">
    <property type="entry name" value="MscS-like_channel"/>
</dbReference>
<dbReference type="Pfam" id="PF13358">
    <property type="entry name" value="DDE_3"/>
    <property type="match status" value="1"/>
</dbReference>
<dbReference type="InterPro" id="IPR047655">
    <property type="entry name" value="Transpos_IS630-like"/>
</dbReference>
<evidence type="ECO:0000313" key="3">
    <source>
        <dbReference type="Proteomes" id="UP000614410"/>
    </source>
</evidence>
<reference evidence="2 3" key="1">
    <citation type="submission" date="2020-10" db="EMBL/GenBank/DDBJ databases">
        <title>Ca. Dormibacterota MAGs.</title>
        <authorList>
            <person name="Montgomery K."/>
        </authorList>
    </citation>
    <scope>NUCLEOTIDE SEQUENCE [LARGE SCALE GENOMIC DNA]</scope>
    <source>
        <strain evidence="2">Mitchell_Peninsula_5</strain>
    </source>
</reference>
<dbReference type="InterPro" id="IPR012337">
    <property type="entry name" value="RNaseH-like_sf"/>
</dbReference>
<dbReference type="InterPro" id="IPR038717">
    <property type="entry name" value="Tc1-like_DDE_dom"/>
</dbReference>
<dbReference type="SUPFAM" id="SSF53098">
    <property type="entry name" value="Ribonuclease H-like"/>
    <property type="match status" value="1"/>
</dbReference>
<dbReference type="GO" id="GO:0003676">
    <property type="term" value="F:nucleic acid binding"/>
    <property type="evidence" value="ECO:0007669"/>
    <property type="project" value="InterPro"/>
</dbReference>
<evidence type="ECO:0000259" key="1">
    <source>
        <dbReference type="Pfam" id="PF13358"/>
    </source>
</evidence>
<gene>
    <name evidence="2" type="ORF">JF887_12235</name>
</gene>